<feature type="transmembrane region" description="Helical" evidence="2">
    <location>
        <begin position="12"/>
        <end position="33"/>
    </location>
</feature>
<keyword evidence="4" id="KW-1185">Reference proteome</keyword>
<evidence type="ECO:0000313" key="3">
    <source>
        <dbReference type="EMBL" id="KAF2757214.1"/>
    </source>
</evidence>
<proteinExistence type="predicted"/>
<name>A0A6A6W5A2_9PEZI</name>
<evidence type="ECO:0000256" key="2">
    <source>
        <dbReference type="SAM" id="Phobius"/>
    </source>
</evidence>
<accession>A0A6A6W5A2</accession>
<dbReference type="GeneID" id="54485305"/>
<keyword evidence="2" id="KW-0812">Transmembrane</keyword>
<keyword evidence="2" id="KW-0472">Membrane</keyword>
<keyword evidence="2" id="KW-1133">Transmembrane helix</keyword>
<protein>
    <submittedName>
        <fullName evidence="3">Uncharacterized protein</fullName>
    </submittedName>
</protein>
<evidence type="ECO:0000313" key="4">
    <source>
        <dbReference type="Proteomes" id="UP000799437"/>
    </source>
</evidence>
<dbReference type="AlphaFoldDB" id="A0A6A6W5A2"/>
<reference evidence="3" key="1">
    <citation type="journal article" date="2020" name="Stud. Mycol.">
        <title>101 Dothideomycetes genomes: a test case for predicting lifestyles and emergence of pathogens.</title>
        <authorList>
            <person name="Haridas S."/>
            <person name="Albert R."/>
            <person name="Binder M."/>
            <person name="Bloem J."/>
            <person name="Labutti K."/>
            <person name="Salamov A."/>
            <person name="Andreopoulos B."/>
            <person name="Baker S."/>
            <person name="Barry K."/>
            <person name="Bills G."/>
            <person name="Bluhm B."/>
            <person name="Cannon C."/>
            <person name="Castanera R."/>
            <person name="Culley D."/>
            <person name="Daum C."/>
            <person name="Ezra D."/>
            <person name="Gonzalez J."/>
            <person name="Henrissat B."/>
            <person name="Kuo A."/>
            <person name="Liang C."/>
            <person name="Lipzen A."/>
            <person name="Lutzoni F."/>
            <person name="Magnuson J."/>
            <person name="Mondo S."/>
            <person name="Nolan M."/>
            <person name="Ohm R."/>
            <person name="Pangilinan J."/>
            <person name="Park H.-J."/>
            <person name="Ramirez L."/>
            <person name="Alfaro M."/>
            <person name="Sun H."/>
            <person name="Tritt A."/>
            <person name="Yoshinaga Y."/>
            <person name="Zwiers L.-H."/>
            <person name="Turgeon B."/>
            <person name="Goodwin S."/>
            <person name="Spatafora J."/>
            <person name="Crous P."/>
            <person name="Grigoriev I."/>
        </authorList>
    </citation>
    <scope>NUCLEOTIDE SEQUENCE</scope>
    <source>
        <strain evidence="3">CBS 121739</strain>
    </source>
</reference>
<dbReference type="EMBL" id="ML996574">
    <property type="protein sequence ID" value="KAF2757214.1"/>
    <property type="molecule type" value="Genomic_DNA"/>
</dbReference>
<gene>
    <name evidence="3" type="ORF">EJ05DRAFT_477429</name>
</gene>
<organism evidence="3 4">
    <name type="scientific">Pseudovirgaria hyperparasitica</name>
    <dbReference type="NCBI Taxonomy" id="470096"/>
    <lineage>
        <taxon>Eukaryota</taxon>
        <taxon>Fungi</taxon>
        <taxon>Dikarya</taxon>
        <taxon>Ascomycota</taxon>
        <taxon>Pezizomycotina</taxon>
        <taxon>Dothideomycetes</taxon>
        <taxon>Dothideomycetes incertae sedis</taxon>
        <taxon>Acrospermales</taxon>
        <taxon>Acrospermaceae</taxon>
        <taxon>Pseudovirgaria</taxon>
    </lineage>
</organism>
<dbReference type="Proteomes" id="UP000799437">
    <property type="component" value="Unassembled WGS sequence"/>
</dbReference>
<sequence length="576" mass="62614">MPSFDLLQDVTAILAALILLPWTFSFALFFSVVDAFSSVRTSRIEQQASPNHGTPSRILLSGAGSPVALSLARLLQSHGHTVIGVDYETIPLVSPARLSNAYTRFYRLSTPLRPQDRKTISKAVRFGRFGRLTHPAVQTAMKGPSTEELYAADIVAVMQHETLDLWIPCEQTGSSSISSKSAPFKSLQRARSAVLDAGKRCICPTDDMAALSRSPVAFADFVNALHMPVRAPLAMLMHSRDDVHRTLAKVPPAMRFVLEKVHRAVELQRTPTNSPLMLTHTRGGSSSGSSGGKITPPRRPSCDASSATEIITVSMDQRNAAYNAVATLPICEHSPWLLREDSPGPRLVASALVLNGRVRAFVASQPSLSHAHLLTTLPPSAPLYPSMLHFTQQFARYQTHAGALHVSITFAACSVPTECGEETRVMVLGCDASVHGSMALLMSDEYAGKALARVYAEIAATATGAATAEQNERGDAIVRVGRTTTTTGLRTSYVRMVSVLGAMVMQAMAGKRGAGEVLEECVDVVRAMLTMRDEGFERADPWPWWYVVHVQEPAGLAWVVFARLRQKIRIFRTMIS</sequence>
<feature type="region of interest" description="Disordered" evidence="1">
    <location>
        <begin position="274"/>
        <end position="302"/>
    </location>
</feature>
<evidence type="ECO:0000256" key="1">
    <source>
        <dbReference type="SAM" id="MobiDB-lite"/>
    </source>
</evidence>
<dbReference type="OrthoDB" id="3910212at2759"/>
<dbReference type="RefSeq" id="XP_033599665.1">
    <property type="nucleotide sequence ID" value="XM_033744251.1"/>
</dbReference>